<dbReference type="Proteomes" id="UP000664032">
    <property type="component" value="Unassembled WGS sequence"/>
</dbReference>
<gene>
    <name evidence="1" type="ORF">JR316_0006455</name>
</gene>
<protein>
    <submittedName>
        <fullName evidence="1">Uncharacterized protein</fullName>
    </submittedName>
</protein>
<keyword evidence="2" id="KW-1185">Reference proteome</keyword>
<evidence type="ECO:0000313" key="2">
    <source>
        <dbReference type="Proteomes" id="UP000664032"/>
    </source>
</evidence>
<accession>A0ACB8H406</accession>
<proteinExistence type="predicted"/>
<dbReference type="EMBL" id="JAFIQS020000005">
    <property type="protein sequence ID" value="KAH9481925.1"/>
    <property type="molecule type" value="Genomic_DNA"/>
</dbReference>
<evidence type="ECO:0000313" key="1">
    <source>
        <dbReference type="EMBL" id="KAH9481925.1"/>
    </source>
</evidence>
<organism evidence="1 2">
    <name type="scientific">Psilocybe cubensis</name>
    <name type="common">Psychedelic mushroom</name>
    <name type="synonym">Stropharia cubensis</name>
    <dbReference type="NCBI Taxonomy" id="181762"/>
    <lineage>
        <taxon>Eukaryota</taxon>
        <taxon>Fungi</taxon>
        <taxon>Dikarya</taxon>
        <taxon>Basidiomycota</taxon>
        <taxon>Agaricomycotina</taxon>
        <taxon>Agaricomycetes</taxon>
        <taxon>Agaricomycetidae</taxon>
        <taxon>Agaricales</taxon>
        <taxon>Agaricineae</taxon>
        <taxon>Strophariaceae</taxon>
        <taxon>Psilocybe</taxon>
    </lineage>
</organism>
<comment type="caution">
    <text evidence="1">The sequence shown here is derived from an EMBL/GenBank/DDBJ whole genome shotgun (WGS) entry which is preliminary data.</text>
</comment>
<reference evidence="1" key="1">
    <citation type="submission" date="2021-10" db="EMBL/GenBank/DDBJ databases">
        <title>Psilocybe cubensis genome.</title>
        <authorList>
            <person name="Mckernan K.J."/>
            <person name="Crawford S."/>
            <person name="Trippe A."/>
            <person name="Kane L.T."/>
            <person name="Mclaughlin S."/>
        </authorList>
    </citation>
    <scope>NUCLEOTIDE SEQUENCE</scope>
    <source>
        <strain evidence="1">MGC-MH-2018</strain>
    </source>
</reference>
<sequence>MLFNAAGLGVLSVQLCIYYLSFPQDSVRFKTLVYTVYMAELAQTVLLCNSLFRSFVYGFFEHSILDRIGDLWFSIPVLGGIVSFLVQVFYAYRIVALGSIRRNAGVKIVATIVTMFAIIQLGGGLALGILLKEAVTFSRIKNTKVRVSAAAWYAGEAIGDILIAIFMTLILLRTGSEGTKSTRKLTRKLIRLTIETGTLTATMAIVTIILVMFGGSYYQVTAGVVSKLYSNTLLASLNGRTEAAIGLQDDCYDAGPNSMSISFELPTIYQSAVGNGIDMDCDDNRAPTRSAAPKLKRKVK</sequence>
<name>A0ACB8H406_PSICU</name>